<keyword evidence="2" id="KW-1185">Reference proteome</keyword>
<protein>
    <submittedName>
        <fullName evidence="1">Uncharacterized protein</fullName>
    </submittedName>
</protein>
<reference evidence="2" key="1">
    <citation type="submission" date="2015-09" db="EMBL/GenBank/DDBJ databases">
        <authorList>
            <consortium name="Pathogen Informatics"/>
        </authorList>
    </citation>
    <scope>NUCLEOTIDE SEQUENCE [LARGE SCALE GENOMIC DNA]</scope>
    <source>
        <strain evidence="2">Lake Konstanz</strain>
    </source>
</reference>
<dbReference type="VEuPathDB" id="TriTrypDB:BSAL_91225"/>
<name>A0A0S4J7N9_BODSA</name>
<accession>A0A0S4J7N9</accession>
<sequence>MPCNQADDHTESTPLHRSRTIPSTCARTYTYWRLQKLCRELETSGTKITIKHIPGTINPADPGSGEIHKTTEEWNDILHDAQQHTMDTENGNTGGTKHTQ</sequence>
<dbReference type="Proteomes" id="UP000051952">
    <property type="component" value="Unassembled WGS sequence"/>
</dbReference>
<gene>
    <name evidence="1" type="ORF">BSAL_91225</name>
</gene>
<organism evidence="1 2">
    <name type="scientific">Bodo saltans</name>
    <name type="common">Flagellated protozoan</name>
    <dbReference type="NCBI Taxonomy" id="75058"/>
    <lineage>
        <taxon>Eukaryota</taxon>
        <taxon>Discoba</taxon>
        <taxon>Euglenozoa</taxon>
        <taxon>Kinetoplastea</taxon>
        <taxon>Metakinetoplastina</taxon>
        <taxon>Eubodonida</taxon>
        <taxon>Bodonidae</taxon>
        <taxon>Bodo</taxon>
    </lineage>
</organism>
<evidence type="ECO:0000313" key="2">
    <source>
        <dbReference type="Proteomes" id="UP000051952"/>
    </source>
</evidence>
<dbReference type="AlphaFoldDB" id="A0A0S4J7N9"/>
<proteinExistence type="predicted"/>
<dbReference type="EMBL" id="CYKH01001216">
    <property type="protein sequence ID" value="CUG85966.1"/>
    <property type="molecule type" value="Genomic_DNA"/>
</dbReference>
<evidence type="ECO:0000313" key="1">
    <source>
        <dbReference type="EMBL" id="CUG85966.1"/>
    </source>
</evidence>